<dbReference type="PROSITE" id="PS51208">
    <property type="entry name" value="AUTOTRANSPORTER"/>
    <property type="match status" value="1"/>
</dbReference>
<sequence length="685" mass="71631">MSFSGGAQSGLKVMPFATVICLFLVALATSQQAAATDLIDLADQGIGAGSSVVSGVNTDGNVVVGFVRRGAYYRAFRWNASSGTIDDIGTLGGVFSLANGVNAAGDVVVGESDTSAGVTRAFRWTAADQKMTDLGTLGGSLSAAYAVNAAGDVVVGGANTSSEERHVFRWTAADQKMTDLGTLGGTEANAFAVNKVGDVVVGTSNLSGDAAYRAFRWTLASGTMDDLGTLGGSNSEGIAVNAAGDVVVGYADYVESINGVPGVNNGFRHAFLWTEGSGKMQDLGTLGGNNSTARGINDIGDVVVGESEISSGAVRAFRWTEGGGMQTIEDWLIANGVKVVHFNTRVATDVNAAGDVVVGQLDNGHAFIARATSGLIDVPEFNAGLQSVANSALLGARDADVLHGAHGSPMRSLLPVGRANIWTAGDVGRQEHDAYSSKQGLAEVGYGYRPTQAMQFNIALGRTYSSANTGFGGDTTARSTYLLPEMILWVPNSTMLATVSAYYGQGDLRIDRAYRNAGVLTHAYGNPDTETAGIRLRLDWKDLISVGKTSLTPYTSLTYMKTRMDGYTEQGNGFPVLWNKRTENATTAHIGMDVVRPISNTVTVLGRLEAAHRFESQATTVSGVLLGAGGGSFAFRGHDLKRNWLRAGLGLEAKVGGGIANVMLNASTEGEMSTYWLAASYRWVF</sequence>
<evidence type="ECO:0000256" key="1">
    <source>
        <dbReference type="SAM" id="SignalP"/>
    </source>
</evidence>
<dbReference type="NCBIfam" id="TIGR02913">
    <property type="entry name" value="HAF_rpt"/>
    <property type="match status" value="6"/>
</dbReference>
<evidence type="ECO:0000259" key="2">
    <source>
        <dbReference type="PROSITE" id="PS51208"/>
    </source>
</evidence>
<accession>A0ABS0EXQ7</accession>
<feature type="signal peptide" evidence="1">
    <location>
        <begin position="1"/>
        <end position="33"/>
    </location>
</feature>
<proteinExistence type="predicted"/>
<dbReference type="Pfam" id="PF03797">
    <property type="entry name" value="Autotransporter"/>
    <property type="match status" value="1"/>
</dbReference>
<dbReference type="EMBL" id="JADOEL010000022">
    <property type="protein sequence ID" value="MBF8179631.1"/>
    <property type="molecule type" value="Genomic_DNA"/>
</dbReference>
<comment type="caution">
    <text evidence="3">The sequence shown here is derived from an EMBL/GenBank/DDBJ whole genome shotgun (WGS) entry which is preliminary data.</text>
</comment>
<evidence type="ECO:0000313" key="3">
    <source>
        <dbReference type="EMBL" id="MBF8179631.1"/>
    </source>
</evidence>
<organism evidence="3 4">
    <name type="scientific">Herminiimonas contaminans</name>
    <dbReference type="NCBI Taxonomy" id="1111140"/>
    <lineage>
        <taxon>Bacteria</taxon>
        <taxon>Pseudomonadati</taxon>
        <taxon>Pseudomonadota</taxon>
        <taxon>Betaproteobacteria</taxon>
        <taxon>Burkholderiales</taxon>
        <taxon>Oxalobacteraceae</taxon>
        <taxon>Herminiimonas</taxon>
    </lineage>
</organism>
<dbReference type="InterPro" id="IPR005546">
    <property type="entry name" value="Autotransporte_beta"/>
</dbReference>
<feature type="domain" description="Autotransporter" evidence="2">
    <location>
        <begin position="414"/>
        <end position="685"/>
    </location>
</feature>
<keyword evidence="1" id="KW-0732">Signal</keyword>
<dbReference type="Proteomes" id="UP000657372">
    <property type="component" value="Unassembled WGS sequence"/>
</dbReference>
<protein>
    <submittedName>
        <fullName evidence="3">Autotransporter domain-containing protein</fullName>
    </submittedName>
</protein>
<dbReference type="SMART" id="SM00869">
    <property type="entry name" value="Autotransporter"/>
    <property type="match status" value="1"/>
</dbReference>
<gene>
    <name evidence="3" type="ORF">IXC47_18255</name>
</gene>
<name>A0ABS0EXQ7_9BURK</name>
<dbReference type="SUPFAM" id="SSF103515">
    <property type="entry name" value="Autotransporter"/>
    <property type="match status" value="1"/>
</dbReference>
<evidence type="ECO:0000313" key="4">
    <source>
        <dbReference type="Proteomes" id="UP000657372"/>
    </source>
</evidence>
<dbReference type="InterPro" id="IPR036709">
    <property type="entry name" value="Autotransporte_beta_dom_sf"/>
</dbReference>
<reference evidence="3 4" key="1">
    <citation type="submission" date="2020-11" db="EMBL/GenBank/DDBJ databases">
        <title>WGS of Herminiimonas contaminans strain Marseille-Q4544 isolated from planarians Schmidtea mediterranea.</title>
        <authorList>
            <person name="Kangale L."/>
        </authorList>
    </citation>
    <scope>NUCLEOTIDE SEQUENCE [LARGE SCALE GENOMIC DNA]</scope>
    <source>
        <strain evidence="3 4">Marseille-Q4544</strain>
    </source>
</reference>
<keyword evidence="4" id="KW-1185">Reference proteome</keyword>
<dbReference type="Gene3D" id="2.40.128.130">
    <property type="entry name" value="Autotransporter beta-domain"/>
    <property type="match status" value="1"/>
</dbReference>
<feature type="chain" id="PRO_5045322240" evidence="1">
    <location>
        <begin position="34"/>
        <end position="685"/>
    </location>
</feature>
<dbReference type="InterPro" id="IPR014262">
    <property type="entry name" value="HAF_rpt"/>
</dbReference>